<dbReference type="PANTHER" id="PTHR22747">
    <property type="entry name" value="NUCLEOPLASMIN"/>
    <property type="match status" value="1"/>
</dbReference>
<evidence type="ECO:0000256" key="2">
    <source>
        <dbReference type="ARBA" id="ARBA00010744"/>
    </source>
</evidence>
<comment type="similarity">
    <text evidence="2">Belongs to the nucleoplasmin family.</text>
</comment>
<dbReference type="Pfam" id="PF03066">
    <property type="entry name" value="Nucleoplasmin"/>
    <property type="match status" value="1"/>
</dbReference>
<keyword evidence="7" id="KW-1185">Reference proteome</keyword>
<dbReference type="GO" id="GO:0003682">
    <property type="term" value="F:chromatin binding"/>
    <property type="evidence" value="ECO:0007669"/>
    <property type="project" value="TreeGrafter"/>
</dbReference>
<feature type="compositionally biased region" description="Basic and acidic residues" evidence="4">
    <location>
        <begin position="161"/>
        <end position="173"/>
    </location>
</feature>
<feature type="compositionally biased region" description="Acidic residues" evidence="4">
    <location>
        <begin position="120"/>
        <end position="139"/>
    </location>
</feature>
<dbReference type="Proteomes" id="UP000235965">
    <property type="component" value="Unassembled WGS sequence"/>
</dbReference>
<dbReference type="GO" id="GO:0005737">
    <property type="term" value="C:cytoplasm"/>
    <property type="evidence" value="ECO:0007669"/>
    <property type="project" value="TreeGrafter"/>
</dbReference>
<evidence type="ECO:0000256" key="1">
    <source>
        <dbReference type="ARBA" id="ARBA00004123"/>
    </source>
</evidence>
<comment type="caution">
    <text evidence="6">The sequence shown here is derived from an EMBL/GenBank/DDBJ whole genome shotgun (WGS) entry which is preliminary data.</text>
</comment>
<gene>
    <name evidence="6" type="ORF">B7P43_G05005</name>
</gene>
<dbReference type="Gene3D" id="2.60.120.340">
    <property type="entry name" value="Nucleoplasmin core domain"/>
    <property type="match status" value="1"/>
</dbReference>
<evidence type="ECO:0000256" key="3">
    <source>
        <dbReference type="ARBA" id="ARBA00023242"/>
    </source>
</evidence>
<keyword evidence="3" id="KW-0539">Nucleus</keyword>
<dbReference type="OrthoDB" id="21270at2759"/>
<feature type="compositionally biased region" description="Low complexity" evidence="4">
    <location>
        <begin position="140"/>
        <end position="149"/>
    </location>
</feature>
<dbReference type="GO" id="GO:0006338">
    <property type="term" value="P:chromatin remodeling"/>
    <property type="evidence" value="ECO:0007669"/>
    <property type="project" value="TreeGrafter"/>
</dbReference>
<feature type="domain" description="Nucleoplasmin core" evidence="5">
    <location>
        <begin position="6"/>
        <end position="109"/>
    </location>
</feature>
<proteinExistence type="inferred from homology"/>
<dbReference type="InterPro" id="IPR024057">
    <property type="entry name" value="Nucleoplasmin_core_dom"/>
</dbReference>
<sequence length="196" mass="21972">MTEHGFWGTTLTDETREVTWNVNLNRYLLMRVQCLTVSQIFLGEGAIKGEEHIIQVESGGRAGKMSMPIARLQRGTIENFPLKVMFSDSPVRFQLIKGSGPVHVIATHTFDLDKELNSEFVEEESETQDEAEAETEPDSYSDGGSPSSEADSVPEKKKRRVSDVKTKGDEPEKRKKMKKPKGKKKDKTPSQGKSKN</sequence>
<evidence type="ECO:0000259" key="5">
    <source>
        <dbReference type="Pfam" id="PF03066"/>
    </source>
</evidence>
<protein>
    <recommendedName>
        <fullName evidence="5">Nucleoplasmin core domain-containing protein</fullName>
    </recommendedName>
</protein>
<dbReference type="SUPFAM" id="SSF69203">
    <property type="entry name" value="Nucleoplasmin-like core domain"/>
    <property type="match status" value="1"/>
</dbReference>
<evidence type="ECO:0000313" key="7">
    <source>
        <dbReference type="Proteomes" id="UP000235965"/>
    </source>
</evidence>
<dbReference type="InterPro" id="IPR036824">
    <property type="entry name" value="Nucleoplasmin_core_dom_sf"/>
</dbReference>
<comment type="subcellular location">
    <subcellularLocation>
        <location evidence="1">Nucleus</location>
    </subcellularLocation>
</comment>
<organism evidence="6 7">
    <name type="scientific">Cryptotermes secundus</name>
    <dbReference type="NCBI Taxonomy" id="105785"/>
    <lineage>
        <taxon>Eukaryota</taxon>
        <taxon>Metazoa</taxon>
        <taxon>Ecdysozoa</taxon>
        <taxon>Arthropoda</taxon>
        <taxon>Hexapoda</taxon>
        <taxon>Insecta</taxon>
        <taxon>Pterygota</taxon>
        <taxon>Neoptera</taxon>
        <taxon>Polyneoptera</taxon>
        <taxon>Dictyoptera</taxon>
        <taxon>Blattodea</taxon>
        <taxon>Blattoidea</taxon>
        <taxon>Termitoidae</taxon>
        <taxon>Kalotermitidae</taxon>
        <taxon>Cryptotermitinae</taxon>
        <taxon>Cryptotermes</taxon>
    </lineage>
</organism>
<feature type="region of interest" description="Disordered" evidence="4">
    <location>
        <begin position="119"/>
        <end position="196"/>
    </location>
</feature>
<name>A0A2J7PQM3_9NEOP</name>
<evidence type="ECO:0000313" key="6">
    <source>
        <dbReference type="EMBL" id="PNF18635.1"/>
    </source>
</evidence>
<dbReference type="GO" id="GO:0005730">
    <property type="term" value="C:nucleolus"/>
    <property type="evidence" value="ECO:0007669"/>
    <property type="project" value="TreeGrafter"/>
</dbReference>
<dbReference type="PANTHER" id="PTHR22747:SF18">
    <property type="entry name" value="GEO09167P1-RELATED"/>
    <property type="match status" value="1"/>
</dbReference>
<evidence type="ECO:0000256" key="4">
    <source>
        <dbReference type="SAM" id="MobiDB-lite"/>
    </source>
</evidence>
<dbReference type="GO" id="GO:0003723">
    <property type="term" value="F:RNA binding"/>
    <property type="evidence" value="ECO:0007669"/>
    <property type="project" value="TreeGrafter"/>
</dbReference>
<feature type="compositionally biased region" description="Basic residues" evidence="4">
    <location>
        <begin position="174"/>
        <end position="186"/>
    </location>
</feature>
<dbReference type="EMBL" id="NEVH01022635">
    <property type="protein sequence ID" value="PNF18635.1"/>
    <property type="molecule type" value="Genomic_DNA"/>
</dbReference>
<dbReference type="AlphaFoldDB" id="A0A2J7PQM3"/>
<dbReference type="GO" id="GO:0005654">
    <property type="term" value="C:nucleoplasm"/>
    <property type="evidence" value="ECO:0007669"/>
    <property type="project" value="TreeGrafter"/>
</dbReference>
<dbReference type="InterPro" id="IPR004301">
    <property type="entry name" value="Nucleoplasmin"/>
</dbReference>
<dbReference type="GO" id="GO:0042393">
    <property type="term" value="F:histone binding"/>
    <property type="evidence" value="ECO:0007669"/>
    <property type="project" value="TreeGrafter"/>
</dbReference>
<accession>A0A2J7PQM3</accession>
<reference evidence="6 7" key="1">
    <citation type="submission" date="2017-12" db="EMBL/GenBank/DDBJ databases">
        <title>Hemimetabolous genomes reveal molecular basis of termite eusociality.</title>
        <authorList>
            <person name="Harrison M.C."/>
            <person name="Jongepier E."/>
            <person name="Robertson H.M."/>
            <person name="Arning N."/>
            <person name="Bitard-Feildel T."/>
            <person name="Chao H."/>
            <person name="Childers C.P."/>
            <person name="Dinh H."/>
            <person name="Doddapaneni H."/>
            <person name="Dugan S."/>
            <person name="Gowin J."/>
            <person name="Greiner C."/>
            <person name="Han Y."/>
            <person name="Hu H."/>
            <person name="Hughes D.S.T."/>
            <person name="Huylmans A.-K."/>
            <person name="Kemena C."/>
            <person name="Kremer L.P.M."/>
            <person name="Lee S.L."/>
            <person name="Lopez-Ezquerra A."/>
            <person name="Mallet L."/>
            <person name="Monroy-Kuhn J.M."/>
            <person name="Moser A."/>
            <person name="Murali S.C."/>
            <person name="Muzny D.M."/>
            <person name="Otani S."/>
            <person name="Piulachs M.-D."/>
            <person name="Poelchau M."/>
            <person name="Qu J."/>
            <person name="Schaub F."/>
            <person name="Wada-Katsumata A."/>
            <person name="Worley K.C."/>
            <person name="Xie Q."/>
            <person name="Ylla G."/>
            <person name="Poulsen M."/>
            <person name="Gibbs R.A."/>
            <person name="Schal C."/>
            <person name="Richards S."/>
            <person name="Belles X."/>
            <person name="Korb J."/>
            <person name="Bornberg-Bauer E."/>
        </authorList>
    </citation>
    <scope>NUCLEOTIDE SEQUENCE [LARGE SCALE GENOMIC DNA]</scope>
    <source>
        <tissue evidence="6">Whole body</tissue>
    </source>
</reference>